<keyword evidence="4" id="KW-1185">Reference proteome</keyword>
<protein>
    <submittedName>
        <fullName evidence="3">DNA topoisomerase 3-alpha</fullName>
    </submittedName>
</protein>
<reference evidence="3" key="1">
    <citation type="journal article" date="2020" name="Fungal Divers.">
        <title>Resolving the Mortierellaceae phylogeny through synthesis of multi-gene phylogenetics and phylogenomics.</title>
        <authorList>
            <person name="Vandepol N."/>
            <person name="Liber J."/>
            <person name="Desiro A."/>
            <person name="Na H."/>
            <person name="Kennedy M."/>
            <person name="Barry K."/>
            <person name="Grigoriev I.V."/>
            <person name="Miller A.N."/>
            <person name="O'Donnell K."/>
            <person name="Stajich J.E."/>
            <person name="Bonito G."/>
        </authorList>
    </citation>
    <scope>NUCLEOTIDE SEQUENCE</scope>
    <source>
        <strain evidence="3">NRRL 28262</strain>
    </source>
</reference>
<feature type="compositionally biased region" description="Basic and acidic residues" evidence="1">
    <location>
        <begin position="149"/>
        <end position="165"/>
    </location>
</feature>
<dbReference type="Proteomes" id="UP001194580">
    <property type="component" value="Unassembled WGS sequence"/>
</dbReference>
<dbReference type="InterPro" id="IPR000719">
    <property type="entry name" value="Prot_kinase_dom"/>
</dbReference>
<dbReference type="GO" id="GO:0005524">
    <property type="term" value="F:ATP binding"/>
    <property type="evidence" value="ECO:0007669"/>
    <property type="project" value="InterPro"/>
</dbReference>
<dbReference type="InterPro" id="IPR011009">
    <property type="entry name" value="Kinase-like_dom_sf"/>
</dbReference>
<organism evidence="3 4">
    <name type="scientific">Linnemannia exigua</name>
    <dbReference type="NCBI Taxonomy" id="604196"/>
    <lineage>
        <taxon>Eukaryota</taxon>
        <taxon>Fungi</taxon>
        <taxon>Fungi incertae sedis</taxon>
        <taxon>Mucoromycota</taxon>
        <taxon>Mortierellomycotina</taxon>
        <taxon>Mortierellomycetes</taxon>
        <taxon>Mortierellales</taxon>
        <taxon>Mortierellaceae</taxon>
        <taxon>Linnemannia</taxon>
    </lineage>
</organism>
<name>A0AAD4H1R1_9FUNG</name>
<dbReference type="Pfam" id="PF00069">
    <property type="entry name" value="Pkinase"/>
    <property type="match status" value="1"/>
</dbReference>
<dbReference type="Gene3D" id="1.10.510.10">
    <property type="entry name" value="Transferase(Phosphotransferase) domain 1"/>
    <property type="match status" value="1"/>
</dbReference>
<dbReference type="CDD" id="cd00180">
    <property type="entry name" value="PKc"/>
    <property type="match status" value="1"/>
</dbReference>
<dbReference type="GO" id="GO:0007165">
    <property type="term" value="P:signal transduction"/>
    <property type="evidence" value="ECO:0007669"/>
    <property type="project" value="TreeGrafter"/>
</dbReference>
<evidence type="ECO:0000256" key="1">
    <source>
        <dbReference type="SAM" id="MobiDB-lite"/>
    </source>
</evidence>
<dbReference type="InterPro" id="IPR008271">
    <property type="entry name" value="Ser/Thr_kinase_AS"/>
</dbReference>
<dbReference type="PANTHER" id="PTHR48011">
    <property type="entry name" value="CCR4-NOT TRANSCRIPTIONAL COMPLEX SUBUNIT CAF120-RELATED"/>
    <property type="match status" value="1"/>
</dbReference>
<evidence type="ECO:0000259" key="2">
    <source>
        <dbReference type="PROSITE" id="PS50011"/>
    </source>
</evidence>
<proteinExistence type="predicted"/>
<feature type="domain" description="Protein kinase" evidence="2">
    <location>
        <begin position="1"/>
        <end position="165"/>
    </location>
</feature>
<evidence type="ECO:0000313" key="4">
    <source>
        <dbReference type="Proteomes" id="UP001194580"/>
    </source>
</evidence>
<dbReference type="InterPro" id="IPR052751">
    <property type="entry name" value="Plant_MAPKKK"/>
</dbReference>
<dbReference type="PROSITE" id="PS50011">
    <property type="entry name" value="PROTEIN_KINASE_DOM"/>
    <property type="match status" value="1"/>
</dbReference>
<feature type="non-terminal residue" evidence="3">
    <location>
        <position position="1"/>
    </location>
</feature>
<evidence type="ECO:0000313" key="3">
    <source>
        <dbReference type="EMBL" id="KAG0250262.1"/>
    </source>
</evidence>
<sequence>VSVEEAVRLELSKTIFKDNTGNVYQAEYYCQWENERMIHAGIDDHVNILKLTGSFRVSMKSYFIVTPFCEGGTLEDEAAKHLGRALSEGRLKVLALEILAGLTHLREHHVVHNDIKPSNIFIGGLDEGLKIGDFGQSALHFPDDEEEPDLPRYEERYAAPEHLQS</sequence>
<accession>A0AAD4H1R1</accession>
<dbReference type="AlphaFoldDB" id="A0AAD4H1R1"/>
<dbReference type="SMART" id="SM00220">
    <property type="entry name" value="S_TKc"/>
    <property type="match status" value="1"/>
</dbReference>
<dbReference type="PROSITE" id="PS00108">
    <property type="entry name" value="PROTEIN_KINASE_ST"/>
    <property type="match status" value="1"/>
</dbReference>
<dbReference type="EMBL" id="JAAAIL010003510">
    <property type="protein sequence ID" value="KAG0250262.1"/>
    <property type="molecule type" value="Genomic_DNA"/>
</dbReference>
<dbReference type="SUPFAM" id="SSF56112">
    <property type="entry name" value="Protein kinase-like (PK-like)"/>
    <property type="match status" value="1"/>
</dbReference>
<comment type="caution">
    <text evidence="3">The sequence shown here is derived from an EMBL/GenBank/DDBJ whole genome shotgun (WGS) entry which is preliminary data.</text>
</comment>
<gene>
    <name evidence="3" type="primary">TOP3A</name>
    <name evidence="3" type="ORF">BGZ95_007262</name>
</gene>
<feature type="non-terminal residue" evidence="3">
    <location>
        <position position="165"/>
    </location>
</feature>
<dbReference type="PANTHER" id="PTHR48011:SF4">
    <property type="entry name" value="MITOGEN-ACTIVATED PROTEIN KINASE KINASE KINASE 19"/>
    <property type="match status" value="1"/>
</dbReference>
<feature type="region of interest" description="Disordered" evidence="1">
    <location>
        <begin position="141"/>
        <end position="165"/>
    </location>
</feature>
<dbReference type="GO" id="GO:0004672">
    <property type="term" value="F:protein kinase activity"/>
    <property type="evidence" value="ECO:0007669"/>
    <property type="project" value="InterPro"/>
</dbReference>